<dbReference type="InterPro" id="IPR051491">
    <property type="entry name" value="Recombinase/Transposase-rel"/>
</dbReference>
<dbReference type="InterPro" id="IPR036162">
    <property type="entry name" value="Resolvase-like_N_sf"/>
</dbReference>
<proteinExistence type="predicted"/>
<dbReference type="InterPro" id="IPR006119">
    <property type="entry name" value="Resolv_N"/>
</dbReference>
<dbReference type="InterPro" id="IPR009061">
    <property type="entry name" value="DNA-bd_dom_put_sf"/>
</dbReference>
<dbReference type="NCBIfam" id="NF033518">
    <property type="entry name" value="transpos_IS607"/>
    <property type="match status" value="1"/>
</dbReference>
<dbReference type="InterPro" id="IPR048046">
    <property type="entry name" value="Transpos_IS607"/>
</dbReference>
<dbReference type="AlphaFoldDB" id="A0A1C5JDP2"/>
<accession>A0A1C5JDP2</accession>
<keyword evidence="3" id="KW-1185">Reference proteome</keyword>
<dbReference type="EMBL" id="LT607750">
    <property type="protein sequence ID" value="SCG68697.1"/>
    <property type="molecule type" value="Genomic_DNA"/>
</dbReference>
<dbReference type="GO" id="GO:0000150">
    <property type="term" value="F:DNA strand exchange activity"/>
    <property type="evidence" value="ECO:0007669"/>
    <property type="project" value="InterPro"/>
</dbReference>
<dbReference type="Pfam" id="PF13411">
    <property type="entry name" value="MerR_1"/>
    <property type="match status" value="1"/>
</dbReference>
<gene>
    <name evidence="2" type="ORF">GA0070609_4352</name>
</gene>
<reference evidence="2 3" key="1">
    <citation type="submission" date="2016-06" db="EMBL/GenBank/DDBJ databases">
        <authorList>
            <person name="Kjaerup R.B."/>
            <person name="Dalgaard T.S."/>
            <person name="Juul-Madsen H.R."/>
        </authorList>
    </citation>
    <scope>NUCLEOTIDE SEQUENCE [LARGE SCALE GENOMIC DNA]</scope>
    <source>
        <strain evidence="2 3">DSM 43904</strain>
    </source>
</reference>
<dbReference type="PANTHER" id="PTHR36172">
    <property type="match status" value="1"/>
</dbReference>
<dbReference type="Proteomes" id="UP000198217">
    <property type="component" value="Chromosome I"/>
</dbReference>
<dbReference type="SUPFAM" id="SSF46955">
    <property type="entry name" value="Putative DNA-binding domain"/>
    <property type="match status" value="1"/>
</dbReference>
<dbReference type="Gene3D" id="3.40.50.1390">
    <property type="entry name" value="Resolvase, N-terminal catalytic domain"/>
    <property type="match status" value="1"/>
</dbReference>
<protein>
    <submittedName>
        <fullName evidence="2">Predicted site-specific integrase-resolvase</fullName>
    </submittedName>
</protein>
<dbReference type="SMART" id="SM00422">
    <property type="entry name" value="HTH_MERR"/>
    <property type="match status" value="1"/>
</dbReference>
<dbReference type="PROSITE" id="PS50937">
    <property type="entry name" value="HTH_MERR_2"/>
    <property type="match status" value="1"/>
</dbReference>
<dbReference type="Gene3D" id="1.10.287.2170">
    <property type="match status" value="1"/>
</dbReference>
<dbReference type="SMART" id="SM00857">
    <property type="entry name" value="Resolvase"/>
    <property type="match status" value="1"/>
</dbReference>
<organism evidence="2 3">
    <name type="scientific">Micromonospora echinaurantiaca</name>
    <dbReference type="NCBI Taxonomy" id="47857"/>
    <lineage>
        <taxon>Bacteria</taxon>
        <taxon>Bacillati</taxon>
        <taxon>Actinomycetota</taxon>
        <taxon>Actinomycetes</taxon>
        <taxon>Micromonosporales</taxon>
        <taxon>Micromonosporaceae</taxon>
        <taxon>Micromonospora</taxon>
    </lineage>
</organism>
<evidence type="ECO:0000313" key="2">
    <source>
        <dbReference type="EMBL" id="SCG68697.1"/>
    </source>
</evidence>
<dbReference type="PANTHER" id="PTHR36172:SF1">
    <property type="entry name" value="RESOLVASE-RELATED"/>
    <property type="match status" value="1"/>
</dbReference>
<name>A0A1C5JDP2_9ACTN</name>
<sequence length="200" mass="22635">MYRIGEFAERIGRSTSTVRRWESEGRLVGKRTPSGQRYFDESDVRKVLRPNFAEQARRTVVYCRVSSPGQKNDLAAQVAAMEQFCLARGLAVDEWVSEIGGGMNLRRKKLLALMDAVDRGEVSTIVVAHRDRLARFGVDFLEHVANRNDCEIIAANQESLSPQQELVEDLLSIVHTFSCRLRGLRRFERALKDELPGGGR</sequence>
<dbReference type="GO" id="GO:0006355">
    <property type="term" value="P:regulation of DNA-templated transcription"/>
    <property type="evidence" value="ECO:0007669"/>
    <property type="project" value="InterPro"/>
</dbReference>
<dbReference type="GO" id="GO:0003677">
    <property type="term" value="F:DNA binding"/>
    <property type="evidence" value="ECO:0007669"/>
    <property type="project" value="InterPro"/>
</dbReference>
<evidence type="ECO:0000259" key="1">
    <source>
        <dbReference type="PROSITE" id="PS50937"/>
    </source>
</evidence>
<dbReference type="SUPFAM" id="SSF53041">
    <property type="entry name" value="Resolvase-like"/>
    <property type="match status" value="1"/>
</dbReference>
<feature type="domain" description="HTH merR-type" evidence="1">
    <location>
        <begin position="1"/>
        <end position="49"/>
    </location>
</feature>
<dbReference type="InterPro" id="IPR000551">
    <property type="entry name" value="MerR-type_HTH_dom"/>
</dbReference>
<dbReference type="Pfam" id="PF00239">
    <property type="entry name" value="Resolvase"/>
    <property type="match status" value="1"/>
</dbReference>
<dbReference type="CDD" id="cd03769">
    <property type="entry name" value="SR_IS607_transposase_like"/>
    <property type="match status" value="1"/>
</dbReference>
<dbReference type="InterPro" id="IPR041718">
    <property type="entry name" value="IS607_transposase-like"/>
</dbReference>
<dbReference type="CDD" id="cd04762">
    <property type="entry name" value="HTH_MerR-trunc"/>
    <property type="match status" value="1"/>
</dbReference>
<dbReference type="FunFam" id="3.40.50.1390:FF:000002">
    <property type="entry name" value="ORF1 in transposon ISC1904"/>
    <property type="match status" value="1"/>
</dbReference>
<evidence type="ECO:0000313" key="3">
    <source>
        <dbReference type="Proteomes" id="UP000198217"/>
    </source>
</evidence>
<dbReference type="Gene3D" id="1.10.1660.10">
    <property type="match status" value="1"/>
</dbReference>